<dbReference type="Proteomes" id="UP000267249">
    <property type="component" value="Chromosome"/>
</dbReference>
<evidence type="ECO:0000313" key="5">
    <source>
        <dbReference type="EMBL" id="AZB72940.1"/>
    </source>
</evidence>
<keyword evidence="3" id="KW-0812">Transmembrane</keyword>
<sequence>MTSESNLPESAVAQSVRLEAPSQEASPTPDSGAPLTLPSGSSSTAASDVQEILQQVIEWLSIDKLTTLFQQYRQPVIAVGLAIATVILLKVALAVLGAINEVPLLEPTFEIIGLAYSAWFIYRYLLKAESRSELLVRFNTLKKQVLGER</sequence>
<keyword evidence="3" id="KW-0472">Membrane</keyword>
<dbReference type="Pfam" id="PF14159">
    <property type="entry name" value="CAAD"/>
    <property type="match status" value="1"/>
</dbReference>
<reference evidence="5 6" key="1">
    <citation type="journal article" date="2018" name="Sci. Rep.">
        <title>Genome Features and Biochemical Characteristics of a Robust, Fast Growing and Naturally Transformable Cyanobacterium Synechococcus elongatus PCC 11801 Isolated from India.</title>
        <authorList>
            <person name="Jaiswal D."/>
            <person name="Sengupta A."/>
            <person name="Sohoni S."/>
            <person name="Sengupta S."/>
            <person name="Phadnavis A.G."/>
            <person name="Pakrasi H.B."/>
            <person name="Wangikar P.P."/>
        </authorList>
    </citation>
    <scope>NUCLEOTIDE SEQUENCE [LARGE SCALE GENOMIC DNA]</scope>
    <source>
        <strain evidence="5 6">PCC 11801</strain>
    </source>
</reference>
<dbReference type="GO" id="GO:0009579">
    <property type="term" value="C:thylakoid"/>
    <property type="evidence" value="ECO:0007669"/>
    <property type="project" value="InterPro"/>
</dbReference>
<dbReference type="PANTHER" id="PTHR33222">
    <property type="match status" value="1"/>
</dbReference>
<evidence type="ECO:0000256" key="1">
    <source>
        <dbReference type="ARBA" id="ARBA00004141"/>
    </source>
</evidence>
<evidence type="ECO:0000259" key="4">
    <source>
        <dbReference type="Pfam" id="PF14159"/>
    </source>
</evidence>
<feature type="domain" description="Cyanobacterial aminoacyl-tRNA synthetase CAAD" evidence="4">
    <location>
        <begin position="64"/>
        <end position="147"/>
    </location>
</feature>
<dbReference type="EMBL" id="CP030139">
    <property type="protein sequence ID" value="AZB72940.1"/>
    <property type="molecule type" value="Genomic_DNA"/>
</dbReference>
<feature type="transmembrane region" description="Helical" evidence="3">
    <location>
        <begin position="76"/>
        <end position="96"/>
    </location>
</feature>
<dbReference type="GO" id="GO:0016020">
    <property type="term" value="C:membrane"/>
    <property type="evidence" value="ECO:0007669"/>
    <property type="project" value="UniProtKB-SubCell"/>
</dbReference>
<evidence type="ECO:0000256" key="3">
    <source>
        <dbReference type="SAM" id="Phobius"/>
    </source>
</evidence>
<feature type="region of interest" description="Disordered" evidence="2">
    <location>
        <begin position="1"/>
        <end position="43"/>
    </location>
</feature>
<proteinExistence type="predicted"/>
<protein>
    <submittedName>
        <fullName evidence="5">CAAD domain-containing protein</fullName>
    </submittedName>
</protein>
<dbReference type="InterPro" id="IPR033344">
    <property type="entry name" value="CURT1"/>
</dbReference>
<dbReference type="AlphaFoldDB" id="A0AAN1QP42"/>
<keyword evidence="3" id="KW-1133">Transmembrane helix</keyword>
<dbReference type="PANTHER" id="PTHR33222:SF4">
    <property type="entry name" value="PROTEIN CURVATURE THYLAKOID 1A, CHLOROPLASTIC"/>
    <property type="match status" value="1"/>
</dbReference>
<feature type="transmembrane region" description="Helical" evidence="3">
    <location>
        <begin position="108"/>
        <end position="126"/>
    </location>
</feature>
<gene>
    <name evidence="5" type="ORF">DOP62_09600</name>
</gene>
<dbReference type="RefSeq" id="WP_208673284.1">
    <property type="nucleotide sequence ID" value="NZ_CP030139.2"/>
</dbReference>
<evidence type="ECO:0000313" key="6">
    <source>
        <dbReference type="Proteomes" id="UP000267249"/>
    </source>
</evidence>
<accession>A0AAN1QP42</accession>
<name>A0AAN1QP42_SYNEL</name>
<organism evidence="5 6">
    <name type="scientific">Synechococcus elongatus PCC 11801</name>
    <dbReference type="NCBI Taxonomy" id="2219813"/>
    <lineage>
        <taxon>Bacteria</taxon>
        <taxon>Bacillati</taxon>
        <taxon>Cyanobacteriota</taxon>
        <taxon>Cyanophyceae</taxon>
        <taxon>Synechococcales</taxon>
        <taxon>Synechococcaceae</taxon>
        <taxon>Synechococcus</taxon>
    </lineage>
</organism>
<comment type="subcellular location">
    <subcellularLocation>
        <location evidence="1">Membrane</location>
        <topology evidence="1">Multi-pass membrane protein</topology>
    </subcellularLocation>
</comment>
<dbReference type="InterPro" id="IPR025564">
    <property type="entry name" value="CAAD_dom"/>
</dbReference>
<evidence type="ECO:0000256" key="2">
    <source>
        <dbReference type="SAM" id="MobiDB-lite"/>
    </source>
</evidence>